<evidence type="ECO:0008006" key="2">
    <source>
        <dbReference type="Google" id="ProtNLM"/>
    </source>
</evidence>
<dbReference type="EMBL" id="DSTK01000041">
    <property type="protein sequence ID" value="HFK98771.1"/>
    <property type="molecule type" value="Genomic_DNA"/>
</dbReference>
<protein>
    <recommendedName>
        <fullName evidence="2">Lipoprotein</fullName>
    </recommendedName>
</protein>
<gene>
    <name evidence="1" type="ORF">ENS06_15780</name>
</gene>
<dbReference type="PROSITE" id="PS51257">
    <property type="entry name" value="PROKAR_LIPOPROTEIN"/>
    <property type="match status" value="1"/>
</dbReference>
<name>A0A832A689_9BACT</name>
<sequence>MKKIHVVLALCTIIAIGCADKQRIKQTYIQNMAARIDMGSVGDYEKFQRDLSTCADVAAEWYQRA</sequence>
<proteinExistence type="predicted"/>
<organism evidence="1">
    <name type="scientific">Desulfacinum infernum</name>
    <dbReference type="NCBI Taxonomy" id="35837"/>
    <lineage>
        <taxon>Bacteria</taxon>
        <taxon>Pseudomonadati</taxon>
        <taxon>Thermodesulfobacteriota</taxon>
        <taxon>Syntrophobacteria</taxon>
        <taxon>Syntrophobacterales</taxon>
        <taxon>Syntrophobacteraceae</taxon>
        <taxon>Desulfacinum</taxon>
    </lineage>
</organism>
<reference evidence="1" key="1">
    <citation type="journal article" date="2020" name="mSystems">
        <title>Genome- and Community-Level Interaction Insights into Carbon Utilization and Element Cycling Functions of Hydrothermarchaeota in Hydrothermal Sediment.</title>
        <authorList>
            <person name="Zhou Z."/>
            <person name="Liu Y."/>
            <person name="Xu W."/>
            <person name="Pan J."/>
            <person name="Luo Z.H."/>
            <person name="Li M."/>
        </authorList>
    </citation>
    <scope>NUCLEOTIDE SEQUENCE [LARGE SCALE GENOMIC DNA]</scope>
    <source>
        <strain evidence="1">SpSt-456</strain>
    </source>
</reference>
<accession>A0A832A689</accession>
<evidence type="ECO:0000313" key="1">
    <source>
        <dbReference type="EMBL" id="HFK98771.1"/>
    </source>
</evidence>
<comment type="caution">
    <text evidence="1">The sequence shown here is derived from an EMBL/GenBank/DDBJ whole genome shotgun (WGS) entry which is preliminary data.</text>
</comment>
<dbReference type="AlphaFoldDB" id="A0A832A689"/>